<dbReference type="PANTHER" id="PTHR30605">
    <property type="entry name" value="ANHYDRO-N-ACETYLMURAMIC ACID KINASE"/>
    <property type="match status" value="1"/>
</dbReference>
<dbReference type="HAMAP" id="MF_01270">
    <property type="entry name" value="AnhMurNAc_kinase"/>
    <property type="match status" value="1"/>
</dbReference>
<dbReference type="Gene3D" id="3.30.420.40">
    <property type="match status" value="2"/>
</dbReference>
<dbReference type="GO" id="GO:0005524">
    <property type="term" value="F:ATP binding"/>
    <property type="evidence" value="ECO:0007669"/>
    <property type="project" value="UniProtKB-UniRule"/>
</dbReference>
<dbReference type="UniPathway" id="UPA00544"/>
<dbReference type="SUPFAM" id="SSF53067">
    <property type="entry name" value="Actin-like ATPase domain"/>
    <property type="match status" value="1"/>
</dbReference>
<dbReference type="AlphaFoldDB" id="A0A0K2SMD8"/>
<dbReference type="OrthoDB" id="9763949at2"/>
<dbReference type="GO" id="GO:0006040">
    <property type="term" value="P:amino sugar metabolic process"/>
    <property type="evidence" value="ECO:0007669"/>
    <property type="project" value="InterPro"/>
</dbReference>
<dbReference type="EMBL" id="AP014924">
    <property type="protein sequence ID" value="BAS28270.1"/>
    <property type="molecule type" value="Genomic_DNA"/>
</dbReference>
<evidence type="ECO:0000313" key="3">
    <source>
        <dbReference type="Proteomes" id="UP000065807"/>
    </source>
</evidence>
<keyword evidence="3" id="KW-1185">Reference proteome</keyword>
<dbReference type="GO" id="GO:0016773">
    <property type="term" value="F:phosphotransferase activity, alcohol group as acceptor"/>
    <property type="evidence" value="ECO:0007669"/>
    <property type="project" value="UniProtKB-UniRule"/>
</dbReference>
<comment type="catalytic activity">
    <reaction evidence="1">
        <text>1,6-anhydro-N-acetyl-beta-muramate + ATP + H2O = N-acetyl-D-muramate 6-phosphate + ADP + H(+)</text>
        <dbReference type="Rhea" id="RHEA:24952"/>
        <dbReference type="ChEBI" id="CHEBI:15377"/>
        <dbReference type="ChEBI" id="CHEBI:15378"/>
        <dbReference type="ChEBI" id="CHEBI:30616"/>
        <dbReference type="ChEBI" id="CHEBI:58690"/>
        <dbReference type="ChEBI" id="CHEBI:58722"/>
        <dbReference type="ChEBI" id="CHEBI:456216"/>
        <dbReference type="EC" id="2.7.1.170"/>
    </reaction>
</comment>
<comment type="similarity">
    <text evidence="1">Belongs to the anhydro-N-acetylmuramic acid kinase family.</text>
</comment>
<dbReference type="InterPro" id="IPR043129">
    <property type="entry name" value="ATPase_NBD"/>
</dbReference>
<keyword evidence="1" id="KW-0808">Transferase</keyword>
<evidence type="ECO:0000313" key="2">
    <source>
        <dbReference type="EMBL" id="BAS28270.1"/>
    </source>
</evidence>
<feature type="binding site" evidence="1">
    <location>
        <begin position="22"/>
        <end position="29"/>
    </location>
    <ligand>
        <name>ATP</name>
        <dbReference type="ChEBI" id="CHEBI:30616"/>
    </ligand>
</feature>
<keyword evidence="1" id="KW-0067">ATP-binding</keyword>
<dbReference type="GO" id="GO:0016301">
    <property type="term" value="F:kinase activity"/>
    <property type="evidence" value="ECO:0007669"/>
    <property type="project" value="UniProtKB-KW"/>
</dbReference>
<dbReference type="EC" id="2.7.1.170" evidence="1"/>
<reference evidence="3" key="1">
    <citation type="submission" date="2015-07" db="EMBL/GenBank/DDBJ databases">
        <title>Complete genome sequence and phylogenetic analysis of Limnochorda pilosa.</title>
        <authorList>
            <person name="Watanabe M."/>
            <person name="Kojima H."/>
            <person name="Fukui M."/>
        </authorList>
    </citation>
    <scope>NUCLEOTIDE SEQUENCE [LARGE SCALE GENOMIC DNA]</scope>
    <source>
        <strain evidence="3">HC45</strain>
    </source>
</reference>
<comment type="pathway">
    <text evidence="1">Amino-sugar metabolism; 1,6-anhydro-N-acetylmuramate degradation.</text>
</comment>
<proteinExistence type="inferred from homology"/>
<gene>
    <name evidence="1" type="primary">anmK</name>
    <name evidence="2" type="ORF">LIP_2429</name>
</gene>
<protein>
    <recommendedName>
        <fullName evidence="1">Anhydro-N-acetylmuramic acid kinase</fullName>
        <ecNumber evidence="1">2.7.1.170</ecNumber>
    </recommendedName>
    <alternativeName>
        <fullName evidence="1">AnhMurNAc kinase</fullName>
    </alternativeName>
</protein>
<keyword evidence="1" id="KW-0119">Carbohydrate metabolism</keyword>
<dbReference type="GO" id="GO:0097175">
    <property type="term" value="P:1,6-anhydro-N-acetyl-beta-muramic acid catabolic process"/>
    <property type="evidence" value="ECO:0007669"/>
    <property type="project" value="UniProtKB-UniRule"/>
</dbReference>
<dbReference type="PROSITE" id="PS51257">
    <property type="entry name" value="PROKAR_LIPOPROTEIN"/>
    <property type="match status" value="1"/>
</dbReference>
<dbReference type="KEGG" id="lpil:LIP_2429"/>
<organism evidence="2 3">
    <name type="scientific">Limnochorda pilosa</name>
    <dbReference type="NCBI Taxonomy" id="1555112"/>
    <lineage>
        <taxon>Bacteria</taxon>
        <taxon>Bacillati</taxon>
        <taxon>Bacillota</taxon>
        <taxon>Limnochordia</taxon>
        <taxon>Limnochordales</taxon>
        <taxon>Limnochordaceae</taxon>
        <taxon>Limnochorda</taxon>
    </lineage>
</organism>
<comment type="function">
    <text evidence="1">Catalyzes the specific phosphorylation of 1,6-anhydro-N-acetylmuramic acid (anhMurNAc) with the simultaneous cleavage of the 1,6-anhydro ring, generating MurNAc-6-P. Is required for the utilization of anhMurNAc either imported from the medium or derived from its own cell wall murein, and thus plays a role in cell wall recycling.</text>
</comment>
<comment type="pathway">
    <text evidence="1">Cell wall biogenesis; peptidoglycan recycling.</text>
</comment>
<sequence length="404" mass="42724">MVTRGGRAGEGPPRLLLGMMVGTSCDGVSACLVESHGLGPERSAQVLRVGEEPFPEGLRQGIFGLYPPHRFSARRLLTLHLEVGRFLGEAARRLMEQAGLEPGQLHLVAFQGPILYHDPGAGQMELGEPALVAEATGAVTVNRLRAADAAAGGQGAPLSPYVDYLLFRHRDEGRAVQNLGGIANVTPLFAGIESHQVTAFDTGPANMVIDGVVSLVTGGRECFDRDGRRAARGRVDEALLAELLAHPYFRRPPPKTTGREAFGLPYARRLVARGTARGLGPDDLVATATALTAESLAQAYGRFIFPRGPMHRVILGGGGVRNPTLRGMIARALAREAAAAGRPAPVVESHADHGLPDEGREAITWAILADEGLHGVPANLPSVTGARHPARLGQVSWPPPRGRV</sequence>
<dbReference type="InterPro" id="IPR005338">
    <property type="entry name" value="Anhydro_N_Ac-Mur_kinase"/>
</dbReference>
<dbReference type="PATRIC" id="fig|1555112.3.peg.2478"/>
<dbReference type="PANTHER" id="PTHR30605:SF0">
    <property type="entry name" value="ANHYDRO-N-ACETYLMURAMIC ACID KINASE"/>
    <property type="match status" value="1"/>
</dbReference>
<reference evidence="3" key="2">
    <citation type="journal article" date="2016" name="Int. J. Syst. Evol. Microbiol.">
        <title>Complete genome sequence and cell structure of Limnochorda pilosa, a Gram-negative spore-former within the phylum Firmicutes.</title>
        <authorList>
            <person name="Watanabe M."/>
            <person name="Kojima H."/>
            <person name="Fukui M."/>
        </authorList>
    </citation>
    <scope>NUCLEOTIDE SEQUENCE [LARGE SCALE GENOMIC DNA]</scope>
    <source>
        <strain evidence="3">HC45</strain>
    </source>
</reference>
<dbReference type="UniPathway" id="UPA00343"/>
<evidence type="ECO:0000256" key="1">
    <source>
        <dbReference type="HAMAP-Rule" id="MF_01270"/>
    </source>
</evidence>
<dbReference type="STRING" id="1555112.LIP_2429"/>
<dbReference type="Pfam" id="PF03702">
    <property type="entry name" value="AnmK"/>
    <property type="match status" value="1"/>
</dbReference>
<accession>A0A0K2SMD8</accession>
<dbReference type="GO" id="GO:0009254">
    <property type="term" value="P:peptidoglycan turnover"/>
    <property type="evidence" value="ECO:0007669"/>
    <property type="project" value="UniProtKB-UniRule"/>
</dbReference>
<name>A0A0K2SMD8_LIMPI</name>
<dbReference type="Proteomes" id="UP000065807">
    <property type="component" value="Chromosome"/>
</dbReference>
<dbReference type="NCBIfam" id="NF007148">
    <property type="entry name" value="PRK09585.3-2"/>
    <property type="match status" value="1"/>
</dbReference>
<keyword evidence="1" id="KW-0547">Nucleotide-binding</keyword>
<keyword evidence="1 2" id="KW-0418">Kinase</keyword>